<dbReference type="EMBL" id="CP144061">
    <property type="protein sequence ID" value="WWD21546.1"/>
    <property type="molecule type" value="Genomic_DNA"/>
</dbReference>
<gene>
    <name evidence="3" type="ORF">CI109_106032</name>
</gene>
<dbReference type="GO" id="GO:0016616">
    <property type="term" value="F:oxidoreductase activity, acting on the CH-OH group of donors, NAD or NADP as acceptor"/>
    <property type="evidence" value="ECO:0007669"/>
    <property type="project" value="TreeGrafter"/>
</dbReference>
<dbReference type="RefSeq" id="XP_031860588.1">
    <property type="nucleotide sequence ID" value="XM_032005076.1"/>
</dbReference>
<dbReference type="PANTHER" id="PTHR10366:SF579">
    <property type="entry name" value="3-BETA HYDROXYSTEROID DEHYDROGENASE_ISOMERASE FAMILY PROTEIN (AFU_ORTHOLOGUE AFUA_3G02250)"/>
    <property type="match status" value="1"/>
</dbReference>
<dbReference type="InterPro" id="IPR001509">
    <property type="entry name" value="Epimerase_deHydtase"/>
</dbReference>
<evidence type="ECO:0000313" key="4">
    <source>
        <dbReference type="Proteomes" id="UP000322225"/>
    </source>
</evidence>
<dbReference type="Pfam" id="PF01370">
    <property type="entry name" value="Epimerase"/>
    <property type="match status" value="1"/>
</dbReference>
<name>A0A5M6BZJ7_9TREE</name>
<sequence>MSAKTVLITGLNGFLAPHVAITFLENGWHVRGTVRTEAKKTKVISLPGLKRYVDEGKIEVAIVQDLADANWAPVLEGIDAVAHVASPLDFSLTSYQAYAKPAVEGTVNLLKAAASVSSIKAVITISSIVAVYDSLKPPSAHNGKVYTEDDWLPYTEKDAENVEKDNVFPKEYYPMFWYNISKKFAELAAQEFYDEVKPHWSFATLCTPAIFGPAQHVNSPKDFNQHPGGDLATSHLFGLLASGEDSPILPTHIYQAVDVRDAALSAYLAVTKNANGRFLISGGDETNQQIVRIARKARPDLAKFIPKPDPADDGLLPADFYKVDASKSQKVLGIKYRTLEETVTDTVKRFEELGVYQDK</sequence>
<keyword evidence="1" id="KW-0560">Oxidoreductase</keyword>
<dbReference type="SUPFAM" id="SSF51735">
    <property type="entry name" value="NAD(P)-binding Rossmann-fold domains"/>
    <property type="match status" value="1"/>
</dbReference>
<dbReference type="GeneID" id="43589217"/>
<evidence type="ECO:0000313" key="3">
    <source>
        <dbReference type="EMBL" id="WWD21546.1"/>
    </source>
</evidence>
<dbReference type="OrthoDB" id="2735536at2759"/>
<reference evidence="3" key="2">
    <citation type="submission" date="2024-01" db="EMBL/GenBank/DDBJ databases">
        <title>Comparative genomics of Cryptococcus and Kwoniella reveals pathogenesis evolution and contrasting modes of karyotype evolution via chromosome fusion or intercentromeric recombination.</title>
        <authorList>
            <person name="Coelho M.A."/>
            <person name="David-Palma M."/>
            <person name="Shea T."/>
            <person name="Bowers K."/>
            <person name="McGinley-Smith S."/>
            <person name="Mohammad A.W."/>
            <person name="Gnirke A."/>
            <person name="Yurkov A.M."/>
            <person name="Nowrousian M."/>
            <person name="Sun S."/>
            <person name="Cuomo C.A."/>
            <person name="Heitman J."/>
        </authorList>
    </citation>
    <scope>NUCLEOTIDE SEQUENCE</scope>
    <source>
        <strain evidence="3">CBS 12478</strain>
    </source>
</reference>
<dbReference type="InterPro" id="IPR050425">
    <property type="entry name" value="NAD(P)_dehydrat-like"/>
</dbReference>
<dbReference type="Proteomes" id="UP000322225">
    <property type="component" value="Chromosome 11"/>
</dbReference>
<comment type="similarity">
    <text evidence="2">Belongs to the NAD(P)-dependent epimerase/dehydratase family. Dihydroflavonol-4-reductase subfamily.</text>
</comment>
<evidence type="ECO:0000256" key="1">
    <source>
        <dbReference type="ARBA" id="ARBA00023002"/>
    </source>
</evidence>
<keyword evidence="4" id="KW-1185">Reference proteome</keyword>
<accession>A0A5M6BZJ7</accession>
<dbReference type="InterPro" id="IPR036291">
    <property type="entry name" value="NAD(P)-bd_dom_sf"/>
</dbReference>
<protein>
    <submittedName>
        <fullName evidence="3">Uncharacterized protein</fullName>
    </submittedName>
</protein>
<organism evidence="3 4">
    <name type="scientific">Kwoniella shandongensis</name>
    <dbReference type="NCBI Taxonomy" id="1734106"/>
    <lineage>
        <taxon>Eukaryota</taxon>
        <taxon>Fungi</taxon>
        <taxon>Dikarya</taxon>
        <taxon>Basidiomycota</taxon>
        <taxon>Agaricomycotina</taxon>
        <taxon>Tremellomycetes</taxon>
        <taxon>Tremellales</taxon>
        <taxon>Cryptococcaceae</taxon>
        <taxon>Kwoniella</taxon>
    </lineage>
</organism>
<proteinExistence type="inferred from homology"/>
<reference evidence="3" key="1">
    <citation type="submission" date="2017-08" db="EMBL/GenBank/DDBJ databases">
        <authorList>
            <person name="Cuomo C."/>
            <person name="Billmyre B."/>
            <person name="Heitman J."/>
        </authorList>
    </citation>
    <scope>NUCLEOTIDE SEQUENCE</scope>
    <source>
        <strain evidence="3">CBS 12478</strain>
    </source>
</reference>
<dbReference type="Gene3D" id="3.40.50.720">
    <property type="entry name" value="NAD(P)-binding Rossmann-like Domain"/>
    <property type="match status" value="1"/>
</dbReference>
<evidence type="ECO:0000256" key="2">
    <source>
        <dbReference type="ARBA" id="ARBA00023445"/>
    </source>
</evidence>
<dbReference type="KEGG" id="ksn:43589217"/>
<dbReference type="PANTHER" id="PTHR10366">
    <property type="entry name" value="NAD DEPENDENT EPIMERASE/DEHYDRATASE"/>
    <property type="match status" value="1"/>
</dbReference>
<dbReference type="AlphaFoldDB" id="A0A5M6BZJ7"/>